<dbReference type="AlphaFoldDB" id="A0A173LM96"/>
<evidence type="ECO:0000256" key="3">
    <source>
        <dbReference type="ARBA" id="ARBA00022692"/>
    </source>
</evidence>
<dbReference type="PIRSF" id="PIRSF006060">
    <property type="entry name" value="AA_transporter"/>
    <property type="match status" value="1"/>
</dbReference>
<dbReference type="EMBL" id="CP015961">
    <property type="protein sequence ID" value="ANI92641.1"/>
    <property type="molecule type" value="Genomic_DNA"/>
</dbReference>
<comment type="subcellular location">
    <subcellularLocation>
        <location evidence="1">Cell membrane</location>
        <topology evidence="1">Multi-pass membrane protein</topology>
    </subcellularLocation>
</comment>
<gene>
    <name evidence="7" type="ORF">BJL86_1870</name>
</gene>
<keyword evidence="8" id="KW-1185">Reference proteome</keyword>
<feature type="transmembrane region" description="Helical" evidence="6">
    <location>
        <begin position="481"/>
        <end position="500"/>
    </location>
</feature>
<feature type="transmembrane region" description="Helical" evidence="6">
    <location>
        <begin position="215"/>
        <end position="235"/>
    </location>
</feature>
<dbReference type="STRING" id="499555.BJL86_1870"/>
<dbReference type="GO" id="GO:0005886">
    <property type="term" value="C:plasma membrane"/>
    <property type="evidence" value="ECO:0007669"/>
    <property type="project" value="UniProtKB-SubCell"/>
</dbReference>
<keyword evidence="4 6" id="KW-1133">Transmembrane helix</keyword>
<evidence type="ECO:0000256" key="6">
    <source>
        <dbReference type="SAM" id="Phobius"/>
    </source>
</evidence>
<feature type="transmembrane region" description="Helical" evidence="6">
    <location>
        <begin position="146"/>
        <end position="167"/>
    </location>
</feature>
<keyword evidence="3 6" id="KW-0812">Transmembrane</keyword>
<dbReference type="OrthoDB" id="138827at2"/>
<evidence type="ECO:0000256" key="2">
    <source>
        <dbReference type="ARBA" id="ARBA00022475"/>
    </source>
</evidence>
<dbReference type="Proteomes" id="UP000186104">
    <property type="component" value="Chromosome"/>
</dbReference>
<dbReference type="Pfam" id="PF13520">
    <property type="entry name" value="AA_permease_2"/>
    <property type="match status" value="1"/>
</dbReference>
<feature type="transmembrane region" description="Helical" evidence="6">
    <location>
        <begin position="174"/>
        <end position="195"/>
    </location>
</feature>
<accession>A0A173LM96</accession>
<dbReference type="Gene3D" id="1.20.1740.10">
    <property type="entry name" value="Amino acid/polyamine transporter I"/>
    <property type="match status" value="1"/>
</dbReference>
<organism evidence="7 8">
    <name type="scientific">Dietzia timorensis</name>
    <dbReference type="NCBI Taxonomy" id="499555"/>
    <lineage>
        <taxon>Bacteria</taxon>
        <taxon>Bacillati</taxon>
        <taxon>Actinomycetota</taxon>
        <taxon>Actinomycetes</taxon>
        <taxon>Mycobacteriales</taxon>
        <taxon>Dietziaceae</taxon>
        <taxon>Dietzia</taxon>
    </lineage>
</organism>
<evidence type="ECO:0000256" key="1">
    <source>
        <dbReference type="ARBA" id="ARBA00004651"/>
    </source>
</evidence>
<keyword evidence="2" id="KW-1003">Cell membrane</keyword>
<dbReference type="PANTHER" id="PTHR42770">
    <property type="entry name" value="AMINO ACID TRANSPORTER-RELATED"/>
    <property type="match status" value="1"/>
</dbReference>
<protein>
    <submittedName>
        <fullName evidence="7">Putative amino acid permease YfnA</fullName>
    </submittedName>
</protein>
<reference evidence="7 8" key="1">
    <citation type="submission" date="2016-06" db="EMBL/GenBank/DDBJ databases">
        <title>Complete genome sequence of a saline-alkali tolerant type strain Dietzia timorensis ID05-A0528T.</title>
        <authorList>
            <person name="Wu X."/>
        </authorList>
    </citation>
    <scope>NUCLEOTIDE SEQUENCE [LARGE SCALE GENOMIC DNA]</scope>
    <source>
        <strain evidence="7 8">ID05-A0528</strain>
    </source>
</reference>
<feature type="transmembrane region" description="Helical" evidence="6">
    <location>
        <begin position="363"/>
        <end position="384"/>
    </location>
</feature>
<sequence length="529" mass="55370">MFSLVTSDPHSTPQDRGEKGLHKGALGFVDSVSIGVASTGPAYSIAATLGFVAAAVAWQAPVVVLLAFVPVLFAAFGYDALNRAEPDAGTSFVWVSRAFGMPWGWMAGWAIIVADVLVMASLAQVASQYTFILLGSDIGSDPHHPAVLLLGVGFILCLTWLAVRGILLTAKLQVVLVVIETVVLLGFAVAALVRVYSGTGLPQSRPVSWDWFNPFAVSDPSALVTGVMLMVFIYWGWDSVLSVNEETKDSRRTPGLAALCSTVILVSVYVLFTVAAQAFAGVSDEGLGLANPDNADDVVAALGGAVFGDSVAGQIAVAALVIMVLTSATASTQTTILPTARTTFAMAFHGALPKTFGKAHPRFATPHVSTWTMGLLSAGLYVAMDLFGGGGMVLDAVAACGVAIGFYYGLTALASARLYSGARLRPEHATAGRVDVRRVVLPSIGGVLLLGASVWTALASFDPDFGEGVWRIPWLGIEVGAVFILGVGGMGLGLPLLWWARHTMPAFRAATFKRQLPSSTDLVADEVRD</sequence>
<dbReference type="GO" id="GO:0022857">
    <property type="term" value="F:transmembrane transporter activity"/>
    <property type="evidence" value="ECO:0007669"/>
    <property type="project" value="InterPro"/>
</dbReference>
<keyword evidence="5 6" id="KW-0472">Membrane</keyword>
<feature type="transmembrane region" description="Helical" evidence="6">
    <location>
        <begin position="439"/>
        <end position="461"/>
    </location>
</feature>
<evidence type="ECO:0000256" key="4">
    <source>
        <dbReference type="ARBA" id="ARBA00022989"/>
    </source>
</evidence>
<dbReference type="KEGG" id="dtm:BJL86_1870"/>
<name>A0A173LM96_9ACTN</name>
<proteinExistence type="predicted"/>
<evidence type="ECO:0000313" key="8">
    <source>
        <dbReference type="Proteomes" id="UP000186104"/>
    </source>
</evidence>
<feature type="transmembrane region" description="Helical" evidence="6">
    <location>
        <begin position="396"/>
        <end position="419"/>
    </location>
</feature>
<dbReference type="InterPro" id="IPR050367">
    <property type="entry name" value="APC_superfamily"/>
</dbReference>
<feature type="transmembrane region" description="Helical" evidence="6">
    <location>
        <begin position="58"/>
        <end position="81"/>
    </location>
</feature>
<dbReference type="PANTHER" id="PTHR42770:SF7">
    <property type="entry name" value="MEMBRANE PROTEIN"/>
    <property type="match status" value="1"/>
</dbReference>
<feature type="transmembrane region" description="Helical" evidence="6">
    <location>
        <begin position="256"/>
        <end position="279"/>
    </location>
</feature>
<evidence type="ECO:0000256" key="5">
    <source>
        <dbReference type="ARBA" id="ARBA00023136"/>
    </source>
</evidence>
<evidence type="ECO:0000313" key="7">
    <source>
        <dbReference type="EMBL" id="ANI92641.1"/>
    </source>
</evidence>
<feature type="transmembrane region" description="Helical" evidence="6">
    <location>
        <begin position="102"/>
        <end position="126"/>
    </location>
</feature>
<dbReference type="InterPro" id="IPR002293">
    <property type="entry name" value="AA/rel_permease1"/>
</dbReference>